<protein>
    <submittedName>
        <fullName evidence="2">Uncharacterized protein</fullName>
    </submittedName>
</protein>
<keyword evidence="1" id="KW-1133">Transmembrane helix</keyword>
<name>A0AAV4MR33_CAEEX</name>
<feature type="transmembrane region" description="Helical" evidence="1">
    <location>
        <begin position="21"/>
        <end position="50"/>
    </location>
</feature>
<gene>
    <name evidence="2" type="ORF">CEXT_705611</name>
</gene>
<accession>A0AAV4MR33</accession>
<evidence type="ECO:0000256" key="1">
    <source>
        <dbReference type="SAM" id="Phobius"/>
    </source>
</evidence>
<sequence>MIVVLRCLSRSKGKSISPTPYFPVCCVFLLRVSNELWLLAGTILMIPMSYGQDFSVGDGCVPLLRLVLIAISTSGKKGYNIGWRRRRQYLNRD</sequence>
<evidence type="ECO:0000313" key="2">
    <source>
        <dbReference type="EMBL" id="GIX74283.1"/>
    </source>
</evidence>
<dbReference type="EMBL" id="BPLR01002493">
    <property type="protein sequence ID" value="GIX74283.1"/>
    <property type="molecule type" value="Genomic_DNA"/>
</dbReference>
<dbReference type="AlphaFoldDB" id="A0AAV4MR33"/>
<organism evidence="2 3">
    <name type="scientific">Caerostris extrusa</name>
    <name type="common">Bark spider</name>
    <name type="synonym">Caerostris bankana</name>
    <dbReference type="NCBI Taxonomy" id="172846"/>
    <lineage>
        <taxon>Eukaryota</taxon>
        <taxon>Metazoa</taxon>
        <taxon>Ecdysozoa</taxon>
        <taxon>Arthropoda</taxon>
        <taxon>Chelicerata</taxon>
        <taxon>Arachnida</taxon>
        <taxon>Araneae</taxon>
        <taxon>Araneomorphae</taxon>
        <taxon>Entelegynae</taxon>
        <taxon>Araneoidea</taxon>
        <taxon>Araneidae</taxon>
        <taxon>Caerostris</taxon>
    </lineage>
</organism>
<feature type="transmembrane region" description="Helical" evidence="1">
    <location>
        <begin position="62"/>
        <end position="79"/>
    </location>
</feature>
<keyword evidence="1" id="KW-0812">Transmembrane</keyword>
<dbReference type="Proteomes" id="UP001054945">
    <property type="component" value="Unassembled WGS sequence"/>
</dbReference>
<comment type="caution">
    <text evidence="2">The sequence shown here is derived from an EMBL/GenBank/DDBJ whole genome shotgun (WGS) entry which is preliminary data.</text>
</comment>
<keyword evidence="3" id="KW-1185">Reference proteome</keyword>
<keyword evidence="1" id="KW-0472">Membrane</keyword>
<reference evidence="2 3" key="1">
    <citation type="submission" date="2021-06" db="EMBL/GenBank/DDBJ databases">
        <title>Caerostris extrusa draft genome.</title>
        <authorList>
            <person name="Kono N."/>
            <person name="Arakawa K."/>
        </authorList>
    </citation>
    <scope>NUCLEOTIDE SEQUENCE [LARGE SCALE GENOMIC DNA]</scope>
</reference>
<evidence type="ECO:0000313" key="3">
    <source>
        <dbReference type="Proteomes" id="UP001054945"/>
    </source>
</evidence>
<proteinExistence type="predicted"/>